<evidence type="ECO:0000313" key="2">
    <source>
        <dbReference type="Proteomes" id="UP000249239"/>
    </source>
</evidence>
<reference evidence="1 2" key="1">
    <citation type="submission" date="2018-06" db="EMBL/GenBank/DDBJ databases">
        <title>Genomic Encyclopedia of Archaeal and Bacterial Type Strains, Phase II (KMG-II): from individual species to whole genera.</title>
        <authorList>
            <person name="Goeker M."/>
        </authorList>
    </citation>
    <scope>NUCLEOTIDE SEQUENCE [LARGE SCALE GENOMIC DNA]</scope>
    <source>
        <strain evidence="1 2">DSM 6779</strain>
    </source>
</reference>
<dbReference type="Proteomes" id="UP000249239">
    <property type="component" value="Unassembled WGS sequence"/>
</dbReference>
<name>A0A2W7NK72_9BACT</name>
<keyword evidence="2" id="KW-1185">Reference proteome</keyword>
<organism evidence="1 2">
    <name type="scientific">Breznakibacter xylanolyticus</name>
    <dbReference type="NCBI Taxonomy" id="990"/>
    <lineage>
        <taxon>Bacteria</taxon>
        <taxon>Pseudomonadati</taxon>
        <taxon>Bacteroidota</taxon>
        <taxon>Bacteroidia</taxon>
        <taxon>Marinilabiliales</taxon>
        <taxon>Marinilabiliaceae</taxon>
        <taxon>Breznakibacter</taxon>
    </lineage>
</organism>
<comment type="caution">
    <text evidence="1">The sequence shown here is derived from an EMBL/GenBank/DDBJ whole genome shotgun (WGS) entry which is preliminary data.</text>
</comment>
<sequence length="136" mass="14925">MNTKNLIIAISFVFGFFMMSCDKDDTISKPVVNILELGMENGRVAYVGADLHVEAEIVAEGKIDKVTIEIHQEEASSDEVVAVYNDYAGLKNVTLHKHVDIPADAKPGVYLCHIIVTDMEGNQMTEEAEITILAAE</sequence>
<dbReference type="AlphaFoldDB" id="A0A2W7NK72"/>
<dbReference type="OrthoDB" id="978436at2"/>
<evidence type="ECO:0000313" key="1">
    <source>
        <dbReference type="EMBL" id="PZX20260.1"/>
    </source>
</evidence>
<protein>
    <submittedName>
        <fullName evidence="1">Uncharacterized protein DUF4625</fullName>
    </submittedName>
</protein>
<proteinExistence type="predicted"/>
<gene>
    <name evidence="1" type="ORF">LX69_00257</name>
</gene>
<dbReference type="PROSITE" id="PS51257">
    <property type="entry name" value="PROKAR_LIPOPROTEIN"/>
    <property type="match status" value="1"/>
</dbReference>
<dbReference type="EMBL" id="QKZK01000002">
    <property type="protein sequence ID" value="PZX20260.1"/>
    <property type="molecule type" value="Genomic_DNA"/>
</dbReference>
<accession>A0A2W7NK72</accession>
<dbReference type="InterPro" id="IPR027829">
    <property type="entry name" value="DUF4625"/>
</dbReference>
<dbReference type="RefSeq" id="WP_111444001.1">
    <property type="nucleotide sequence ID" value="NZ_QKZK01000002.1"/>
</dbReference>
<dbReference type="Pfam" id="PF15418">
    <property type="entry name" value="DUF4625"/>
    <property type="match status" value="1"/>
</dbReference>